<protein>
    <recommendedName>
        <fullName evidence="4">Alkaline shock response membrane anchor protein AmaP</fullName>
    </recommendedName>
</protein>
<keyword evidence="1" id="KW-0812">Transmembrane</keyword>
<dbReference type="AlphaFoldDB" id="A0A269PED2"/>
<name>A0A269PED2_9CORY</name>
<evidence type="ECO:0000313" key="2">
    <source>
        <dbReference type="EMBL" id="PAJ69291.1"/>
    </source>
</evidence>
<feature type="transmembrane region" description="Helical" evidence="1">
    <location>
        <begin position="57"/>
        <end position="79"/>
    </location>
</feature>
<organism evidence="2 3">
    <name type="scientific">Corynebacterium hadale</name>
    <dbReference type="NCBI Taxonomy" id="2026255"/>
    <lineage>
        <taxon>Bacteria</taxon>
        <taxon>Bacillati</taxon>
        <taxon>Actinomycetota</taxon>
        <taxon>Actinomycetes</taxon>
        <taxon>Mycobacteriales</taxon>
        <taxon>Corynebacteriaceae</taxon>
        <taxon>Corynebacterium</taxon>
    </lineage>
</organism>
<feature type="transmembrane region" description="Helical" evidence="1">
    <location>
        <begin position="12"/>
        <end position="32"/>
    </location>
</feature>
<accession>A0A269PED2</accession>
<evidence type="ECO:0008006" key="4">
    <source>
        <dbReference type="Google" id="ProtNLM"/>
    </source>
</evidence>
<evidence type="ECO:0000256" key="1">
    <source>
        <dbReference type="SAM" id="Phobius"/>
    </source>
</evidence>
<dbReference type="EMBL" id="NQMQ01000017">
    <property type="protein sequence ID" value="PAJ69291.1"/>
    <property type="molecule type" value="Genomic_DNA"/>
</dbReference>
<keyword evidence="1" id="KW-1133">Transmembrane helix</keyword>
<dbReference type="Proteomes" id="UP000215771">
    <property type="component" value="Unassembled WGS sequence"/>
</dbReference>
<comment type="caution">
    <text evidence="2">The sequence shown here is derived from an EMBL/GenBank/DDBJ whole genome shotgun (WGS) entry which is preliminary data.</text>
</comment>
<gene>
    <name evidence="2" type="ORF">CIG21_08265</name>
</gene>
<proteinExistence type="predicted"/>
<reference evidence="2 3" key="1">
    <citation type="submission" date="2017-08" db="EMBL/GenBank/DDBJ databases">
        <authorList>
            <person name="de Groot N.N."/>
        </authorList>
    </citation>
    <scope>NUCLEOTIDE SEQUENCE [LARGE SCALE GENOMIC DNA]</scope>
    <source>
        <strain evidence="2 3">NBT06-6</strain>
    </source>
</reference>
<dbReference type="RefSeq" id="WP_133065233.1">
    <property type="nucleotide sequence ID" value="NZ_CP047655.1"/>
</dbReference>
<sequence length="186" mass="20926">MSKTLSFFDRLVVFLAGLLMLVAGLIPVAYYWDIPYVSEYLNRFDRESLGTTPDESWYRTALIIAFITLLVLGAWFVLANIRSRAFSTREIMSADSQHGDSTINVARVADAACAFLEKSEMVTEARSKVSVVGNRPTARFTVTASPSYSLDDVTRFLEAADEDFRLANHTMEIDTVWQLHLDRIVA</sequence>
<evidence type="ECO:0000313" key="3">
    <source>
        <dbReference type="Proteomes" id="UP000215771"/>
    </source>
</evidence>
<keyword evidence="1" id="KW-0472">Membrane</keyword>